<evidence type="ECO:0000313" key="1">
    <source>
        <dbReference type="EMBL" id="KAJ1117597.1"/>
    </source>
</evidence>
<sequence length="157" mass="16713">MRSHFVSGQRSPAAAEVNVGGTDCPPWVSRPVGREQRRSLAACVSRWQSSVGLSQLAAGIVPWALRVGTLCGQPESAGWSPEAGPLWWKTMWGVLIAPSDNETSGLGAATHLSRPRGTGCEHLRGQVNRQWKSGHGPCRWVCCAAGPETWTAVVCAA</sequence>
<reference evidence="1" key="1">
    <citation type="journal article" date="2022" name="bioRxiv">
        <title>Sequencing and chromosome-scale assembly of the giantPleurodeles waltlgenome.</title>
        <authorList>
            <person name="Brown T."/>
            <person name="Elewa A."/>
            <person name="Iarovenko S."/>
            <person name="Subramanian E."/>
            <person name="Araus A.J."/>
            <person name="Petzold A."/>
            <person name="Susuki M."/>
            <person name="Suzuki K.-i.T."/>
            <person name="Hayashi T."/>
            <person name="Toyoda A."/>
            <person name="Oliveira C."/>
            <person name="Osipova E."/>
            <person name="Leigh N.D."/>
            <person name="Simon A."/>
            <person name="Yun M.H."/>
        </authorList>
    </citation>
    <scope>NUCLEOTIDE SEQUENCE</scope>
    <source>
        <strain evidence="1">20211129_DDA</strain>
        <tissue evidence="1">Liver</tissue>
    </source>
</reference>
<keyword evidence="2" id="KW-1185">Reference proteome</keyword>
<dbReference type="AlphaFoldDB" id="A0AAV7NNJ1"/>
<organism evidence="1 2">
    <name type="scientific">Pleurodeles waltl</name>
    <name type="common">Iberian ribbed newt</name>
    <dbReference type="NCBI Taxonomy" id="8319"/>
    <lineage>
        <taxon>Eukaryota</taxon>
        <taxon>Metazoa</taxon>
        <taxon>Chordata</taxon>
        <taxon>Craniata</taxon>
        <taxon>Vertebrata</taxon>
        <taxon>Euteleostomi</taxon>
        <taxon>Amphibia</taxon>
        <taxon>Batrachia</taxon>
        <taxon>Caudata</taxon>
        <taxon>Salamandroidea</taxon>
        <taxon>Salamandridae</taxon>
        <taxon>Pleurodelinae</taxon>
        <taxon>Pleurodeles</taxon>
    </lineage>
</organism>
<evidence type="ECO:0000313" key="2">
    <source>
        <dbReference type="Proteomes" id="UP001066276"/>
    </source>
</evidence>
<gene>
    <name evidence="1" type="ORF">NDU88_005794</name>
</gene>
<accession>A0AAV7NNJ1</accession>
<protein>
    <submittedName>
        <fullName evidence="1">Uncharacterized protein</fullName>
    </submittedName>
</protein>
<comment type="caution">
    <text evidence="1">The sequence shown here is derived from an EMBL/GenBank/DDBJ whole genome shotgun (WGS) entry which is preliminary data.</text>
</comment>
<dbReference type="EMBL" id="JANPWB010000012">
    <property type="protein sequence ID" value="KAJ1117597.1"/>
    <property type="molecule type" value="Genomic_DNA"/>
</dbReference>
<dbReference type="Proteomes" id="UP001066276">
    <property type="component" value="Chromosome 8"/>
</dbReference>
<proteinExistence type="predicted"/>
<name>A0AAV7NNJ1_PLEWA</name>